<dbReference type="Proteomes" id="UP001060085">
    <property type="component" value="Linkage Group LG05"/>
</dbReference>
<keyword evidence="2" id="KW-1185">Reference proteome</keyword>
<accession>A0ACC0AME0</accession>
<sequence length="166" mass="18603">MNEPHCSSDAERKRSINRGFLYSIMYALINEIKESTEVSINLVVCRNAGGATSVEISACSENREADDFLNDLQELGDEDLDDNEKSGIYVDMSKEPGKSKGEACLTTIVKGDILTKGTKLVLETMTLKHVIEETTKTNCLAPEILVQGHERYKLMKDSSHYYYELI</sequence>
<name>A0ACC0AME0_CATRO</name>
<proteinExistence type="predicted"/>
<gene>
    <name evidence="1" type="ORF">M9H77_20935</name>
</gene>
<evidence type="ECO:0000313" key="2">
    <source>
        <dbReference type="Proteomes" id="UP001060085"/>
    </source>
</evidence>
<evidence type="ECO:0000313" key="1">
    <source>
        <dbReference type="EMBL" id="KAI5661612.1"/>
    </source>
</evidence>
<organism evidence="1 2">
    <name type="scientific">Catharanthus roseus</name>
    <name type="common">Madagascar periwinkle</name>
    <name type="synonym">Vinca rosea</name>
    <dbReference type="NCBI Taxonomy" id="4058"/>
    <lineage>
        <taxon>Eukaryota</taxon>
        <taxon>Viridiplantae</taxon>
        <taxon>Streptophyta</taxon>
        <taxon>Embryophyta</taxon>
        <taxon>Tracheophyta</taxon>
        <taxon>Spermatophyta</taxon>
        <taxon>Magnoliopsida</taxon>
        <taxon>eudicotyledons</taxon>
        <taxon>Gunneridae</taxon>
        <taxon>Pentapetalae</taxon>
        <taxon>asterids</taxon>
        <taxon>lamiids</taxon>
        <taxon>Gentianales</taxon>
        <taxon>Apocynaceae</taxon>
        <taxon>Rauvolfioideae</taxon>
        <taxon>Vinceae</taxon>
        <taxon>Catharanthinae</taxon>
        <taxon>Catharanthus</taxon>
    </lineage>
</organism>
<comment type="caution">
    <text evidence="1">The sequence shown here is derived from an EMBL/GenBank/DDBJ whole genome shotgun (WGS) entry which is preliminary data.</text>
</comment>
<dbReference type="EMBL" id="CM044705">
    <property type="protein sequence ID" value="KAI5661612.1"/>
    <property type="molecule type" value="Genomic_DNA"/>
</dbReference>
<protein>
    <submittedName>
        <fullName evidence="1">Uncharacterized protein</fullName>
    </submittedName>
</protein>
<reference evidence="2" key="1">
    <citation type="journal article" date="2023" name="Nat. Plants">
        <title>Single-cell RNA sequencing provides a high-resolution roadmap for understanding the multicellular compartmentation of specialized metabolism.</title>
        <authorList>
            <person name="Sun S."/>
            <person name="Shen X."/>
            <person name="Li Y."/>
            <person name="Li Y."/>
            <person name="Wang S."/>
            <person name="Li R."/>
            <person name="Zhang H."/>
            <person name="Shen G."/>
            <person name="Guo B."/>
            <person name="Wei J."/>
            <person name="Xu J."/>
            <person name="St-Pierre B."/>
            <person name="Chen S."/>
            <person name="Sun C."/>
        </authorList>
    </citation>
    <scope>NUCLEOTIDE SEQUENCE [LARGE SCALE GENOMIC DNA]</scope>
</reference>